<proteinExistence type="predicted"/>
<sequence length="154" mass="16625">MSSSRAFQLLLIMVDDRANSFGLQLGQKCHNIVVAQIIQQFPSIAYVSKRGGECRQRSQPCPQQLSQLVGTALVNLPGCLTLADSVPVEFMLFHEPLDKQVTTHIVVGPTFRCVPTSRSASSAQQVGSEYEVPRPLGGQFGGSAQPRVKPGSTD</sequence>
<feature type="region of interest" description="Disordered" evidence="1">
    <location>
        <begin position="118"/>
        <end position="154"/>
    </location>
</feature>
<keyword evidence="3" id="KW-1185">Reference proteome</keyword>
<dbReference type="Proteomes" id="UP000194761">
    <property type="component" value="Unassembled WGS sequence"/>
</dbReference>
<evidence type="ECO:0000313" key="3">
    <source>
        <dbReference type="Proteomes" id="UP000194761"/>
    </source>
</evidence>
<comment type="caution">
    <text evidence="2">The sequence shown here is derived from an EMBL/GenBank/DDBJ whole genome shotgun (WGS) entry which is preliminary data.</text>
</comment>
<name>A0A243RRK6_9ACTN</name>
<reference evidence="2 3" key="1">
    <citation type="submission" date="2017-05" db="EMBL/GenBank/DDBJ databases">
        <title>Biotechnological potential of actinobacteria isolated from South African environments.</title>
        <authorList>
            <person name="Le Roes-Hill M."/>
            <person name="Prins A."/>
            <person name="Durrell K.A."/>
        </authorList>
    </citation>
    <scope>NUCLEOTIDE SEQUENCE [LARGE SCALE GENOMIC DNA]</scope>
    <source>
        <strain evidence="2">M26</strain>
    </source>
</reference>
<feature type="compositionally biased region" description="Polar residues" evidence="1">
    <location>
        <begin position="118"/>
        <end position="127"/>
    </location>
</feature>
<protein>
    <submittedName>
        <fullName evidence="2">Uncharacterized protein</fullName>
    </submittedName>
</protein>
<evidence type="ECO:0000256" key="1">
    <source>
        <dbReference type="SAM" id="MobiDB-lite"/>
    </source>
</evidence>
<evidence type="ECO:0000313" key="2">
    <source>
        <dbReference type="EMBL" id="OUC97626.1"/>
    </source>
</evidence>
<dbReference type="EMBL" id="NGFP01000034">
    <property type="protein sequence ID" value="OUC97626.1"/>
    <property type="molecule type" value="Genomic_DNA"/>
</dbReference>
<accession>A0A243RRK6</accession>
<organism evidence="2 3">
    <name type="scientific">Streptosporangium minutum</name>
    <dbReference type="NCBI Taxonomy" id="569862"/>
    <lineage>
        <taxon>Bacteria</taxon>
        <taxon>Bacillati</taxon>
        <taxon>Actinomycetota</taxon>
        <taxon>Actinomycetes</taxon>
        <taxon>Streptosporangiales</taxon>
        <taxon>Streptosporangiaceae</taxon>
        <taxon>Streptosporangium</taxon>
    </lineage>
</organism>
<dbReference type="AlphaFoldDB" id="A0A243RRK6"/>
<gene>
    <name evidence="2" type="ORF">CA984_10425</name>
</gene>